<dbReference type="AlphaFoldDB" id="A0A1T1H982"/>
<sequence length="65" mass="7748">MIFLAQLELNETSFCVWRDEKGYSPQNVQIILSRQKIWLDDNVVSSVDMPVTDFMQHRRTYGHPY</sequence>
<dbReference type="EMBL" id="MTSD02000007">
    <property type="protein sequence ID" value="OOV86326.1"/>
    <property type="molecule type" value="Genomic_DNA"/>
</dbReference>
<protein>
    <submittedName>
        <fullName evidence="1">Uncharacterized protein</fullName>
    </submittedName>
</protein>
<proteinExistence type="predicted"/>
<comment type="caution">
    <text evidence="1">The sequence shown here is derived from an EMBL/GenBank/DDBJ whole genome shotgun (WGS) entry which is preliminary data.</text>
</comment>
<gene>
    <name evidence="1" type="ORF">BTA35_0214010</name>
</gene>
<keyword evidence="2" id="KW-1185">Reference proteome</keyword>
<organism evidence="1 2">
    <name type="scientific">Oceanospirillum linum</name>
    <dbReference type="NCBI Taxonomy" id="966"/>
    <lineage>
        <taxon>Bacteria</taxon>
        <taxon>Pseudomonadati</taxon>
        <taxon>Pseudomonadota</taxon>
        <taxon>Gammaproteobacteria</taxon>
        <taxon>Oceanospirillales</taxon>
        <taxon>Oceanospirillaceae</taxon>
        <taxon>Oceanospirillum</taxon>
    </lineage>
</organism>
<dbReference type="Proteomes" id="UP000190064">
    <property type="component" value="Unassembled WGS sequence"/>
</dbReference>
<evidence type="ECO:0000313" key="2">
    <source>
        <dbReference type="Proteomes" id="UP000190064"/>
    </source>
</evidence>
<name>A0A1T1H982_OCELI</name>
<evidence type="ECO:0000313" key="1">
    <source>
        <dbReference type="EMBL" id="OOV86326.1"/>
    </source>
</evidence>
<reference evidence="1" key="1">
    <citation type="submission" date="2017-02" db="EMBL/GenBank/DDBJ databases">
        <title>Draft Genome Sequence of the Salt Water Bacterium Oceanospirillum linum ATCC 11336.</title>
        <authorList>
            <person name="Trachtenberg A.M."/>
            <person name="Carney J.G."/>
            <person name="Linnane J.D."/>
            <person name="Rheaume B.A."/>
            <person name="Pitts N.L."/>
            <person name="Mykles D.L."/>
            <person name="Maclea K.S."/>
        </authorList>
    </citation>
    <scope>NUCLEOTIDE SEQUENCE [LARGE SCALE GENOMIC DNA]</scope>
    <source>
        <strain evidence="1">ATCC 11336</strain>
    </source>
</reference>
<accession>A0A1T1H982</accession>